<keyword evidence="5 8" id="KW-1133">Transmembrane helix</keyword>
<evidence type="ECO:0000256" key="6">
    <source>
        <dbReference type="ARBA" id="ARBA00023136"/>
    </source>
</evidence>
<dbReference type="InterPro" id="IPR025713">
    <property type="entry name" value="MotB-like_N_dom"/>
</dbReference>
<dbReference type="Proteomes" id="UP001208567">
    <property type="component" value="Unassembled WGS sequence"/>
</dbReference>
<evidence type="ECO:0000256" key="1">
    <source>
        <dbReference type="ARBA" id="ARBA00004162"/>
    </source>
</evidence>
<dbReference type="EMBL" id="BRXR01000001">
    <property type="protein sequence ID" value="GLC31605.1"/>
    <property type="molecule type" value="Genomic_DNA"/>
</dbReference>
<dbReference type="Pfam" id="PF00691">
    <property type="entry name" value="OmpA"/>
    <property type="match status" value="1"/>
</dbReference>
<comment type="caution">
    <text evidence="10">The sequence shown here is derived from an EMBL/GenBank/DDBJ whole genome shotgun (WGS) entry which is preliminary data.</text>
</comment>
<evidence type="ECO:0000256" key="4">
    <source>
        <dbReference type="ARBA" id="ARBA00022692"/>
    </source>
</evidence>
<dbReference type="Pfam" id="PF13677">
    <property type="entry name" value="MotB_plug"/>
    <property type="match status" value="1"/>
</dbReference>
<keyword evidence="6 7" id="KW-0472">Membrane</keyword>
<dbReference type="InterPro" id="IPR006665">
    <property type="entry name" value="OmpA-like"/>
</dbReference>
<sequence length="247" mass="27724">MKGKKKHDEEHIDENWLLPYSDMLTLLLALFIVMFAMSKVDSEKFKQLSQQFNVIFQGGSGALQGTGGSPMQLSNSTAEMNSIVEQDKMVGLKATLEEEIKKDGYQDKVNVNLDAEGLSINIQEAVIFNSGEAEILSNFNPVLLQISNMLKNLDNDIRISGHTDNVPIHNSKYRSNWDLSYMRASNVMNVMVDQGHLSPEKFQIQALGEYKPKYDNSTEAGRAKNRSVDILLVRKYTLTSKTSNKAN</sequence>
<evidence type="ECO:0000313" key="11">
    <source>
        <dbReference type="Proteomes" id="UP001208567"/>
    </source>
</evidence>
<dbReference type="PANTHER" id="PTHR30329:SF21">
    <property type="entry name" value="LIPOPROTEIN YIAD-RELATED"/>
    <property type="match status" value="1"/>
</dbReference>
<evidence type="ECO:0000259" key="9">
    <source>
        <dbReference type="PROSITE" id="PS51123"/>
    </source>
</evidence>
<dbReference type="Gene3D" id="3.30.1330.60">
    <property type="entry name" value="OmpA-like domain"/>
    <property type="match status" value="1"/>
</dbReference>
<evidence type="ECO:0000256" key="5">
    <source>
        <dbReference type="ARBA" id="ARBA00022989"/>
    </source>
</evidence>
<keyword evidence="4 8" id="KW-0812">Transmembrane</keyword>
<dbReference type="InterPro" id="IPR050330">
    <property type="entry name" value="Bact_OuterMem_StrucFunc"/>
</dbReference>
<protein>
    <submittedName>
        <fullName evidence="10">Chemotaxis protein MotB</fullName>
    </submittedName>
</protein>
<organism evidence="10 11">
    <name type="scientific">Clostridium omnivorum</name>
    <dbReference type="NCBI Taxonomy" id="1604902"/>
    <lineage>
        <taxon>Bacteria</taxon>
        <taxon>Bacillati</taxon>
        <taxon>Bacillota</taxon>
        <taxon>Clostridia</taxon>
        <taxon>Eubacteriales</taxon>
        <taxon>Clostridiaceae</taxon>
        <taxon>Clostridium</taxon>
    </lineage>
</organism>
<dbReference type="CDD" id="cd07185">
    <property type="entry name" value="OmpA_C-like"/>
    <property type="match status" value="1"/>
</dbReference>
<keyword evidence="11" id="KW-1185">Reference proteome</keyword>
<dbReference type="PANTHER" id="PTHR30329">
    <property type="entry name" value="STATOR ELEMENT OF FLAGELLAR MOTOR COMPLEX"/>
    <property type="match status" value="1"/>
</dbReference>
<dbReference type="PROSITE" id="PS51123">
    <property type="entry name" value="OMPA_2"/>
    <property type="match status" value="1"/>
</dbReference>
<dbReference type="RefSeq" id="WP_264850937.1">
    <property type="nucleotide sequence ID" value="NZ_BRXR01000001.1"/>
</dbReference>
<gene>
    <name evidence="10" type="ORF">bsdE14_30150</name>
</gene>
<comment type="subcellular location">
    <subcellularLocation>
        <location evidence="1">Cell membrane</location>
        <topology evidence="1">Single-pass membrane protein</topology>
    </subcellularLocation>
</comment>
<dbReference type="InterPro" id="IPR036737">
    <property type="entry name" value="OmpA-like_sf"/>
</dbReference>
<reference evidence="10 11" key="1">
    <citation type="journal article" date="2024" name="Int. J. Syst. Evol. Microbiol.">
        <title>Clostridium omnivorum sp. nov., isolated from anoxic soil under the treatment of reductive soil disinfestation.</title>
        <authorList>
            <person name="Ueki A."/>
            <person name="Tonouchi A."/>
            <person name="Kaku N."/>
            <person name="Honma S."/>
            <person name="Ueki K."/>
        </authorList>
    </citation>
    <scope>NUCLEOTIDE SEQUENCE [LARGE SCALE GENOMIC DNA]</scope>
    <source>
        <strain evidence="10 11">E14</strain>
    </source>
</reference>
<accession>A0ABQ5N8M5</accession>
<evidence type="ECO:0000256" key="8">
    <source>
        <dbReference type="SAM" id="Phobius"/>
    </source>
</evidence>
<proteinExistence type="inferred from homology"/>
<evidence type="ECO:0000256" key="2">
    <source>
        <dbReference type="ARBA" id="ARBA00008914"/>
    </source>
</evidence>
<feature type="transmembrane region" description="Helical" evidence="8">
    <location>
        <begin position="20"/>
        <end position="37"/>
    </location>
</feature>
<comment type="similarity">
    <text evidence="2">Belongs to the MotB family.</text>
</comment>
<evidence type="ECO:0000313" key="10">
    <source>
        <dbReference type="EMBL" id="GLC31605.1"/>
    </source>
</evidence>
<keyword evidence="3" id="KW-1003">Cell membrane</keyword>
<evidence type="ECO:0000256" key="3">
    <source>
        <dbReference type="ARBA" id="ARBA00022475"/>
    </source>
</evidence>
<name>A0ABQ5N8M5_9CLOT</name>
<dbReference type="SUPFAM" id="SSF103088">
    <property type="entry name" value="OmpA-like"/>
    <property type="match status" value="1"/>
</dbReference>
<evidence type="ECO:0000256" key="7">
    <source>
        <dbReference type="PROSITE-ProRule" id="PRU00473"/>
    </source>
</evidence>
<feature type="domain" description="OmpA-like" evidence="9">
    <location>
        <begin position="115"/>
        <end position="236"/>
    </location>
</feature>